<feature type="compositionally biased region" description="Gly residues" evidence="1">
    <location>
        <begin position="402"/>
        <end position="430"/>
    </location>
</feature>
<keyword evidence="3" id="KW-1185">Reference proteome</keyword>
<dbReference type="InterPro" id="IPR038332">
    <property type="entry name" value="PPE_sf"/>
</dbReference>
<feature type="compositionally biased region" description="Polar residues" evidence="1">
    <location>
        <begin position="287"/>
        <end position="297"/>
    </location>
</feature>
<feature type="region of interest" description="Disordered" evidence="1">
    <location>
        <begin position="268"/>
        <end position="513"/>
    </location>
</feature>
<reference evidence="2" key="1">
    <citation type="submission" date="2023-03" db="EMBL/GenBank/DDBJ databases">
        <title>Amycolatopsis taiwanensis NBRC 103393.</title>
        <authorList>
            <person name="Ichikawa N."/>
            <person name="Sato H."/>
            <person name="Tonouchi N."/>
        </authorList>
    </citation>
    <scope>NUCLEOTIDE SEQUENCE</scope>
    <source>
        <strain evidence="2">NBRC 103393</strain>
    </source>
</reference>
<sequence length="513" mass="52181">MTAPQAPKTYGDEHKTVDEIAAMSDGERQQYLDQRISPQERDAYLHDSENAKYADMPWFGRIIADAKAGEESKKYSQQSAQQATSADTQYVTGLSPSNTNYKAIDHAELQGYVDNGLNAGQIGTMSNGYHDMAGAFDRIANAFNDAVNKSQSKWEGDAADSARGFFTSMQQWADGNAQNARLASEVTYQQSTAAQTAKNSMPAPVPFSWTDEMKSWASNPNPFTIVDQIQQSQQKAQQSAQAHDQAAQVMSTYDNSLYSAASKQPVFAEPPKFAPPGSVGTGELSGNIGTTQPSGYNDPSGRGGGDRSGFSVPGGGSSAGSVTGALGGAGGSPLGTGAMTGSTRIPRNDTRAQGYQPSNNFNPLSPTSANNGPNPLTTGGMPPMMPPMMGGGGMGDDSYSGSGKGLGRGGGLGPGGGSGTGSAAGSGSAAGEGARTGIRAGGAGAAEAAGAAGAGSRGGAAGGRGASGMGGMGRGRGEGGEDEEHQRPSWLVEADPDEVFGTSERTAPPVIGE</sequence>
<comment type="caution">
    <text evidence="2">The sequence shown here is derived from an EMBL/GenBank/DDBJ whole genome shotgun (WGS) entry which is preliminary data.</text>
</comment>
<evidence type="ECO:0000313" key="2">
    <source>
        <dbReference type="EMBL" id="GLY64004.1"/>
    </source>
</evidence>
<feature type="compositionally biased region" description="Polar residues" evidence="1">
    <location>
        <begin position="339"/>
        <end position="377"/>
    </location>
</feature>
<dbReference type="Gene3D" id="1.20.1260.20">
    <property type="entry name" value="PPE superfamily"/>
    <property type="match status" value="1"/>
</dbReference>
<name>A0A9W6QUW1_9PSEU</name>
<gene>
    <name evidence="2" type="ORF">Atai01_06230</name>
</gene>
<feature type="compositionally biased region" description="Basic and acidic residues" evidence="1">
    <location>
        <begin position="475"/>
        <end position="487"/>
    </location>
</feature>
<feature type="region of interest" description="Disordered" evidence="1">
    <location>
        <begin position="1"/>
        <end position="27"/>
    </location>
</feature>
<evidence type="ECO:0000256" key="1">
    <source>
        <dbReference type="SAM" id="MobiDB-lite"/>
    </source>
</evidence>
<dbReference type="EMBL" id="BSTI01000001">
    <property type="protein sequence ID" value="GLY64004.1"/>
    <property type="molecule type" value="Genomic_DNA"/>
</dbReference>
<feature type="compositionally biased region" description="Gly residues" evidence="1">
    <location>
        <begin position="325"/>
        <end position="334"/>
    </location>
</feature>
<accession>A0A9W6QUW1</accession>
<organism evidence="2 3">
    <name type="scientific">Amycolatopsis taiwanensis</name>
    <dbReference type="NCBI Taxonomy" id="342230"/>
    <lineage>
        <taxon>Bacteria</taxon>
        <taxon>Bacillati</taxon>
        <taxon>Actinomycetota</taxon>
        <taxon>Actinomycetes</taxon>
        <taxon>Pseudonocardiales</taxon>
        <taxon>Pseudonocardiaceae</taxon>
        <taxon>Amycolatopsis</taxon>
    </lineage>
</organism>
<proteinExistence type="predicted"/>
<evidence type="ECO:0008006" key="4">
    <source>
        <dbReference type="Google" id="ProtNLM"/>
    </source>
</evidence>
<dbReference type="Proteomes" id="UP001165136">
    <property type="component" value="Unassembled WGS sequence"/>
</dbReference>
<feature type="compositionally biased region" description="Gly residues" evidence="1">
    <location>
        <begin position="301"/>
        <end position="318"/>
    </location>
</feature>
<dbReference type="AlphaFoldDB" id="A0A9W6QUW1"/>
<evidence type="ECO:0000313" key="3">
    <source>
        <dbReference type="Proteomes" id="UP001165136"/>
    </source>
</evidence>
<protein>
    <recommendedName>
        <fullName evidence="4">PPE family domain-containing protein</fullName>
    </recommendedName>
</protein>
<dbReference type="SUPFAM" id="SSF140459">
    <property type="entry name" value="PE/PPE dimer-like"/>
    <property type="match status" value="1"/>
</dbReference>
<feature type="compositionally biased region" description="Gly residues" evidence="1">
    <location>
        <begin position="452"/>
        <end position="474"/>
    </location>
</feature>